<name>A0A1I4WB05_9GAMM</name>
<dbReference type="GO" id="GO:0006313">
    <property type="term" value="P:DNA transposition"/>
    <property type="evidence" value="ECO:0007669"/>
    <property type="project" value="InterPro"/>
</dbReference>
<keyword evidence="3" id="KW-1185">Reference proteome</keyword>
<organism evidence="2 3">
    <name type="scientific">Dokdonella immobilis</name>
    <dbReference type="NCBI Taxonomy" id="578942"/>
    <lineage>
        <taxon>Bacteria</taxon>
        <taxon>Pseudomonadati</taxon>
        <taxon>Pseudomonadota</taxon>
        <taxon>Gammaproteobacteria</taxon>
        <taxon>Lysobacterales</taxon>
        <taxon>Rhodanobacteraceae</taxon>
        <taxon>Dokdonella</taxon>
    </lineage>
</organism>
<dbReference type="AlphaFoldDB" id="A0A1I4WB05"/>
<dbReference type="InterPro" id="IPR002686">
    <property type="entry name" value="Transposase_17"/>
</dbReference>
<dbReference type="GO" id="GO:0004803">
    <property type="term" value="F:transposase activity"/>
    <property type="evidence" value="ECO:0007669"/>
    <property type="project" value="InterPro"/>
</dbReference>
<protein>
    <recommendedName>
        <fullName evidence="1">Transposase IS200-like domain-containing protein</fullName>
    </recommendedName>
</protein>
<feature type="domain" description="Transposase IS200-like" evidence="1">
    <location>
        <begin position="13"/>
        <end position="187"/>
    </location>
</feature>
<evidence type="ECO:0000259" key="1">
    <source>
        <dbReference type="SMART" id="SM01321"/>
    </source>
</evidence>
<gene>
    <name evidence="2" type="ORF">SAMN05216289_104131</name>
</gene>
<dbReference type="EMBL" id="FOVF01000004">
    <property type="protein sequence ID" value="SFN10512.1"/>
    <property type="molecule type" value="Genomic_DNA"/>
</dbReference>
<dbReference type="STRING" id="578942.SAMN05216289_104131"/>
<dbReference type="GO" id="GO:0003677">
    <property type="term" value="F:DNA binding"/>
    <property type="evidence" value="ECO:0007669"/>
    <property type="project" value="InterPro"/>
</dbReference>
<proteinExistence type="predicted"/>
<evidence type="ECO:0000313" key="3">
    <source>
        <dbReference type="Proteomes" id="UP000198575"/>
    </source>
</evidence>
<dbReference type="OrthoDB" id="9814067at2"/>
<sequence length="327" mass="36605">MTSARSLLVDPDAPGFYHCISRCVRRAWLCGVDPYSGASYEHRRGWVEKRLLELAEIFAVGVYAYAVMSNHMHVVLRIDPTAAARWNDEEVAVRWVRLFPATKGGDVDDAGCRQKEATLLGNTDRLNACRQRLGSLAWFMKALNEPIARRANREDACTGRFWEGRYKCQALLDEAAVLTCMSYVDLNPIRAGIAGNLESSSHTSAVQRIERVRSSPTLGNESLKPINPSMVSAHLPITTEAYLDLIDWSARIARADKRSRIDATEPPILRKLGLTGQQWHHQMMGTETRYWRAIGTPRSLMEKAAAIGQAWLKGIGSAQLLMRRQVA</sequence>
<dbReference type="Gene3D" id="3.30.70.1290">
    <property type="entry name" value="Transposase IS200-like"/>
    <property type="match status" value="1"/>
</dbReference>
<dbReference type="PANTHER" id="PTHR34322:SF2">
    <property type="entry name" value="TRANSPOSASE IS200-LIKE DOMAIN-CONTAINING PROTEIN"/>
    <property type="match status" value="1"/>
</dbReference>
<dbReference type="PANTHER" id="PTHR34322">
    <property type="entry name" value="TRANSPOSASE, Y1_TNP DOMAIN-CONTAINING"/>
    <property type="match status" value="1"/>
</dbReference>
<dbReference type="SUPFAM" id="SSF143422">
    <property type="entry name" value="Transposase IS200-like"/>
    <property type="match status" value="1"/>
</dbReference>
<dbReference type="SMART" id="SM01321">
    <property type="entry name" value="Y1_Tnp"/>
    <property type="match status" value="1"/>
</dbReference>
<accession>A0A1I4WB05</accession>
<dbReference type="InterPro" id="IPR036515">
    <property type="entry name" value="Transposase_17_sf"/>
</dbReference>
<reference evidence="2 3" key="1">
    <citation type="submission" date="2016-10" db="EMBL/GenBank/DDBJ databases">
        <authorList>
            <person name="de Groot N.N."/>
        </authorList>
    </citation>
    <scope>NUCLEOTIDE SEQUENCE [LARGE SCALE GENOMIC DNA]</scope>
    <source>
        <strain evidence="2 3">CGMCC 1.7659</strain>
    </source>
</reference>
<dbReference type="Proteomes" id="UP000198575">
    <property type="component" value="Unassembled WGS sequence"/>
</dbReference>
<evidence type="ECO:0000313" key="2">
    <source>
        <dbReference type="EMBL" id="SFN10512.1"/>
    </source>
</evidence>